<dbReference type="AlphaFoldDB" id="A0AAJ2NND4"/>
<evidence type="ECO:0000256" key="3">
    <source>
        <dbReference type="ARBA" id="ARBA00012439"/>
    </source>
</evidence>
<dbReference type="SUPFAM" id="SSF48576">
    <property type="entry name" value="Terpenoid synthases"/>
    <property type="match status" value="1"/>
</dbReference>
<dbReference type="SFLD" id="SFLDS00005">
    <property type="entry name" value="Isoprenoid_Synthase_Type_I"/>
    <property type="match status" value="1"/>
</dbReference>
<evidence type="ECO:0000256" key="11">
    <source>
        <dbReference type="ARBA" id="ARBA00049399"/>
    </source>
</evidence>
<evidence type="ECO:0000256" key="2">
    <source>
        <dbReference type="ARBA" id="ARBA00006706"/>
    </source>
</evidence>
<dbReference type="CDD" id="cd00685">
    <property type="entry name" value="Trans_IPPS_HT"/>
    <property type="match status" value="1"/>
</dbReference>
<dbReference type="EC" id="2.5.1.10" evidence="3"/>
<dbReference type="PANTHER" id="PTHR43281:SF1">
    <property type="entry name" value="FARNESYL DIPHOSPHATE SYNTHASE"/>
    <property type="match status" value="1"/>
</dbReference>
<accession>A0AAJ2NND4</accession>
<gene>
    <name evidence="13" type="ORF">RYX45_10140</name>
</gene>
<dbReference type="PROSITE" id="PS00444">
    <property type="entry name" value="POLYPRENYL_SYNTHASE_2"/>
    <property type="match status" value="1"/>
</dbReference>
<evidence type="ECO:0000256" key="1">
    <source>
        <dbReference type="ARBA" id="ARBA00001946"/>
    </source>
</evidence>
<dbReference type="InterPro" id="IPR008949">
    <property type="entry name" value="Isoprenoid_synthase_dom_sf"/>
</dbReference>
<evidence type="ECO:0000256" key="9">
    <source>
        <dbReference type="ARBA" id="ARBA00032380"/>
    </source>
</evidence>
<evidence type="ECO:0000256" key="4">
    <source>
        <dbReference type="ARBA" id="ARBA00015100"/>
    </source>
</evidence>
<dbReference type="FunFam" id="1.10.600.10:FF:000001">
    <property type="entry name" value="Geranylgeranyl diphosphate synthase"/>
    <property type="match status" value="1"/>
</dbReference>
<dbReference type="InterPro" id="IPR000092">
    <property type="entry name" value="Polyprenyl_synt"/>
</dbReference>
<reference evidence="13" key="1">
    <citation type="submission" date="2023-10" db="EMBL/GenBank/DDBJ databases">
        <title>Screening of Alkalihalophilus pseudofirmusBZ-TG-HK211 and Its Alleviation of Salt Stress on Rapeseed Growth.</title>
        <authorList>
            <person name="Zhao B."/>
            <person name="Guo T."/>
        </authorList>
    </citation>
    <scope>NUCLEOTIDE SEQUENCE</scope>
    <source>
        <strain evidence="13">BZ-TG-HK211</strain>
    </source>
</reference>
<comment type="cofactor">
    <cofactor evidence="1">
        <name>Mg(2+)</name>
        <dbReference type="ChEBI" id="CHEBI:18420"/>
    </cofactor>
</comment>
<evidence type="ECO:0000256" key="5">
    <source>
        <dbReference type="ARBA" id="ARBA00022679"/>
    </source>
</evidence>
<dbReference type="PANTHER" id="PTHR43281">
    <property type="entry name" value="FARNESYL DIPHOSPHATE SYNTHASE"/>
    <property type="match status" value="1"/>
</dbReference>
<evidence type="ECO:0000256" key="8">
    <source>
        <dbReference type="ARBA" id="ARBA00023229"/>
    </source>
</evidence>
<dbReference type="Pfam" id="PF00348">
    <property type="entry name" value="polyprenyl_synt"/>
    <property type="match status" value="1"/>
</dbReference>
<dbReference type="Proteomes" id="UP001285636">
    <property type="component" value="Unassembled WGS sequence"/>
</dbReference>
<dbReference type="GO" id="GO:0046872">
    <property type="term" value="F:metal ion binding"/>
    <property type="evidence" value="ECO:0007669"/>
    <property type="project" value="UniProtKB-KW"/>
</dbReference>
<organism evidence="13 14">
    <name type="scientific">Alkalihalophilus pseudofirmus</name>
    <name type="common">Bacillus pseudofirmus</name>
    <dbReference type="NCBI Taxonomy" id="79885"/>
    <lineage>
        <taxon>Bacteria</taxon>
        <taxon>Bacillati</taxon>
        <taxon>Bacillota</taxon>
        <taxon>Bacilli</taxon>
        <taxon>Bacillales</taxon>
        <taxon>Bacillaceae</taxon>
        <taxon>Alkalihalophilus</taxon>
    </lineage>
</organism>
<dbReference type="InterPro" id="IPR053378">
    <property type="entry name" value="Prenyl_diphosphate_synthase"/>
</dbReference>
<dbReference type="EMBL" id="JAWJAY010000001">
    <property type="protein sequence ID" value="MDV2885546.1"/>
    <property type="molecule type" value="Genomic_DNA"/>
</dbReference>
<keyword evidence="5 12" id="KW-0808">Transferase</keyword>
<dbReference type="SFLD" id="SFLDG01017">
    <property type="entry name" value="Polyprenyl_Transferase_Like"/>
    <property type="match status" value="1"/>
</dbReference>
<evidence type="ECO:0000256" key="12">
    <source>
        <dbReference type="RuleBase" id="RU004466"/>
    </source>
</evidence>
<dbReference type="RefSeq" id="WP_323466667.1">
    <property type="nucleotide sequence ID" value="NZ_CP144224.1"/>
</dbReference>
<proteinExistence type="inferred from homology"/>
<evidence type="ECO:0000313" key="14">
    <source>
        <dbReference type="Proteomes" id="UP001285636"/>
    </source>
</evidence>
<evidence type="ECO:0000256" key="7">
    <source>
        <dbReference type="ARBA" id="ARBA00022842"/>
    </source>
</evidence>
<dbReference type="GO" id="GO:0004337">
    <property type="term" value="F:(2E,6E)-farnesyl diphosphate synthase activity"/>
    <property type="evidence" value="ECO:0007669"/>
    <property type="project" value="UniProtKB-EC"/>
</dbReference>
<dbReference type="NCBIfam" id="NF045485">
    <property type="entry name" value="FPPsyn"/>
    <property type="match status" value="1"/>
</dbReference>
<evidence type="ECO:0000313" key="13">
    <source>
        <dbReference type="EMBL" id="MDV2885546.1"/>
    </source>
</evidence>
<keyword evidence="7" id="KW-0460">Magnesium</keyword>
<comment type="catalytic activity">
    <reaction evidence="11">
        <text>isopentenyl diphosphate + (2E)-geranyl diphosphate = (2E,6E)-farnesyl diphosphate + diphosphate</text>
        <dbReference type="Rhea" id="RHEA:19361"/>
        <dbReference type="ChEBI" id="CHEBI:33019"/>
        <dbReference type="ChEBI" id="CHEBI:58057"/>
        <dbReference type="ChEBI" id="CHEBI:128769"/>
        <dbReference type="ChEBI" id="CHEBI:175763"/>
        <dbReference type="EC" id="2.5.1.10"/>
    </reaction>
</comment>
<comment type="similarity">
    <text evidence="2 12">Belongs to the FPP/GGPP synthase family.</text>
</comment>
<protein>
    <recommendedName>
        <fullName evidence="4">Farnesyl diphosphate synthase</fullName>
        <ecNumber evidence="3">2.5.1.10</ecNumber>
    </recommendedName>
    <alternativeName>
        <fullName evidence="10">(2E,6E)-farnesyl diphosphate synthase</fullName>
    </alternativeName>
    <alternativeName>
        <fullName evidence="9">Geranyltranstransferase</fullName>
    </alternativeName>
</protein>
<dbReference type="GO" id="GO:0005737">
    <property type="term" value="C:cytoplasm"/>
    <property type="evidence" value="ECO:0007669"/>
    <property type="project" value="UniProtKB-ARBA"/>
</dbReference>
<sequence>MNEQLKGFFNEYRKLIDARLPSYIEDLSAPGTLKQAMTYSLKAGGKRVRPLLLLATLDGFNRPIEDGLDLACAIEMIHTYSLIHDDLPAMDDDDTRRGQPTNHKVYGEAMAILAGDALLTYSFELITSMPAVREEPAKALTLVRELAKASGPCGMVGGQVADIEGENRSLTVQELADIHHHKTGDLLAYSIIAGAVLADASEEDLEHLRMFAIELGLLFQIKDDILDVEGDSDKLGKPVGSDDGNNKSTYPSLLGLDGAKKMLDVHTMKAKEHLEAVKMDRTLLLALTDYVAGRDH</sequence>
<evidence type="ECO:0000256" key="10">
    <source>
        <dbReference type="ARBA" id="ARBA00032873"/>
    </source>
</evidence>
<dbReference type="PROSITE" id="PS00723">
    <property type="entry name" value="POLYPRENYL_SYNTHASE_1"/>
    <property type="match status" value="1"/>
</dbReference>
<keyword evidence="6" id="KW-0479">Metal-binding</keyword>
<name>A0AAJ2NND4_ALKPS</name>
<comment type="caution">
    <text evidence="13">The sequence shown here is derived from an EMBL/GenBank/DDBJ whole genome shotgun (WGS) entry which is preliminary data.</text>
</comment>
<dbReference type="InterPro" id="IPR033749">
    <property type="entry name" value="Polyprenyl_synt_CS"/>
</dbReference>
<evidence type="ECO:0000256" key="6">
    <source>
        <dbReference type="ARBA" id="ARBA00022723"/>
    </source>
</evidence>
<dbReference type="GO" id="GO:0016114">
    <property type="term" value="P:terpenoid biosynthetic process"/>
    <property type="evidence" value="ECO:0007669"/>
    <property type="project" value="UniProtKB-ARBA"/>
</dbReference>
<keyword evidence="8" id="KW-0414">Isoprene biosynthesis</keyword>
<dbReference type="Gene3D" id="1.10.600.10">
    <property type="entry name" value="Farnesyl Diphosphate Synthase"/>
    <property type="match status" value="1"/>
</dbReference>